<name>A0A6C0EGJ4_9ZZZZ</name>
<sequence>MVKIGVLNVQRCKRKLNLVLYSDDSVGMLNKLLMNI</sequence>
<evidence type="ECO:0000313" key="1">
    <source>
        <dbReference type="EMBL" id="QHT28306.1"/>
    </source>
</evidence>
<accession>A0A6C0EGJ4</accession>
<dbReference type="EMBL" id="MN738854">
    <property type="protein sequence ID" value="QHT28306.1"/>
    <property type="molecule type" value="Genomic_DNA"/>
</dbReference>
<dbReference type="AlphaFoldDB" id="A0A6C0EGJ4"/>
<protein>
    <submittedName>
        <fullName evidence="1">Uncharacterized protein</fullName>
    </submittedName>
</protein>
<proteinExistence type="predicted"/>
<organism evidence="1">
    <name type="scientific">viral metagenome</name>
    <dbReference type="NCBI Taxonomy" id="1070528"/>
    <lineage>
        <taxon>unclassified sequences</taxon>
        <taxon>metagenomes</taxon>
        <taxon>organismal metagenomes</taxon>
    </lineage>
</organism>
<reference evidence="1" key="1">
    <citation type="journal article" date="2020" name="Nature">
        <title>Giant virus diversity and host interactions through global metagenomics.</title>
        <authorList>
            <person name="Schulz F."/>
            <person name="Roux S."/>
            <person name="Paez-Espino D."/>
            <person name="Jungbluth S."/>
            <person name="Walsh D.A."/>
            <person name="Denef V.J."/>
            <person name="McMahon K.D."/>
            <person name="Konstantinidis K.T."/>
            <person name="Eloe-Fadrosh E.A."/>
            <person name="Kyrpides N.C."/>
            <person name="Woyke T."/>
        </authorList>
    </citation>
    <scope>NUCLEOTIDE SEQUENCE</scope>
    <source>
        <strain evidence="1">GVMAG-M-3300001348-25</strain>
    </source>
</reference>